<feature type="chain" id="PRO_5046149425" evidence="2">
    <location>
        <begin position="25"/>
        <end position="351"/>
    </location>
</feature>
<evidence type="ECO:0000313" key="4">
    <source>
        <dbReference type="Proteomes" id="UP001518989"/>
    </source>
</evidence>
<dbReference type="Proteomes" id="UP001518989">
    <property type="component" value="Unassembled WGS sequence"/>
</dbReference>
<keyword evidence="4" id="KW-1185">Reference proteome</keyword>
<evidence type="ECO:0000256" key="2">
    <source>
        <dbReference type="SAM" id="SignalP"/>
    </source>
</evidence>
<dbReference type="PANTHER" id="PTHR30006:SF2">
    <property type="entry name" value="ABC TRANSPORTER SUBSTRATE-BINDING PROTEIN"/>
    <property type="match status" value="1"/>
</dbReference>
<feature type="signal peptide" evidence="2">
    <location>
        <begin position="1"/>
        <end position="24"/>
    </location>
</feature>
<organism evidence="3 4">
    <name type="scientific">Roseomonas haemaphysalidis</name>
    <dbReference type="NCBI Taxonomy" id="2768162"/>
    <lineage>
        <taxon>Bacteria</taxon>
        <taxon>Pseudomonadati</taxon>
        <taxon>Pseudomonadota</taxon>
        <taxon>Alphaproteobacteria</taxon>
        <taxon>Acetobacterales</taxon>
        <taxon>Roseomonadaceae</taxon>
        <taxon>Roseomonas</taxon>
    </lineage>
</organism>
<sequence>MTNWMRAALGAAGLSAAAAVPAMAQAPGQITLMTYADSIFRDNYSAAVVQPFQAGGGASVQYFSSGNSAQMLGTLRAQKADPQVDVVIMDTTTAALACAEGLVEKVTPAAMPVLNEIDKLARDAGGECGPGVTYDNLVMIYNAETVKPAPTRFADMAGAQWRGRVGLGAPPNIQGLALTAILAHANGGQWTNFANALPTLKSIAANVQTFDPKPDSVTAVMSGQVDFTTNWNARSQLTNMQSGGKLGVVLPQEGTAFQINTINVVAGSKNAAQARAFMAHALGAAAQKAFTERVFYGPTNTTAQIAPEALARTALAPEYRSRIVAIDWAEMQKLRETWNQRWRREVITAAP</sequence>
<dbReference type="RefSeq" id="WP_207416008.1">
    <property type="nucleotide sequence ID" value="NZ_CP061178.1"/>
</dbReference>
<comment type="caution">
    <text evidence="3">The sequence shown here is derived from an EMBL/GenBank/DDBJ whole genome shotgun (WGS) entry which is preliminary data.</text>
</comment>
<proteinExistence type="predicted"/>
<evidence type="ECO:0000256" key="1">
    <source>
        <dbReference type="ARBA" id="ARBA00022729"/>
    </source>
</evidence>
<dbReference type="Pfam" id="PF13416">
    <property type="entry name" value="SBP_bac_8"/>
    <property type="match status" value="1"/>
</dbReference>
<gene>
    <name evidence="3" type="ORF">IAI61_06095</name>
</gene>
<accession>A0ABS3KM92</accession>
<name>A0ABS3KM92_9PROT</name>
<dbReference type="Gene3D" id="3.40.190.10">
    <property type="entry name" value="Periplasmic binding protein-like II"/>
    <property type="match status" value="2"/>
</dbReference>
<evidence type="ECO:0000313" key="3">
    <source>
        <dbReference type="EMBL" id="MBO1078594.1"/>
    </source>
</evidence>
<protein>
    <submittedName>
        <fullName evidence="3">Extracellular solute-binding protein</fullName>
    </submittedName>
</protein>
<dbReference type="EMBL" id="JACTNG010000002">
    <property type="protein sequence ID" value="MBO1078594.1"/>
    <property type="molecule type" value="Genomic_DNA"/>
</dbReference>
<reference evidence="3 4" key="1">
    <citation type="submission" date="2020-09" db="EMBL/GenBank/DDBJ databases">
        <title>Roseomonas.</title>
        <authorList>
            <person name="Zhu W."/>
        </authorList>
    </citation>
    <scope>NUCLEOTIDE SEQUENCE [LARGE SCALE GENOMIC DNA]</scope>
    <source>
        <strain evidence="3 4">573</strain>
    </source>
</reference>
<dbReference type="SUPFAM" id="SSF53850">
    <property type="entry name" value="Periplasmic binding protein-like II"/>
    <property type="match status" value="1"/>
</dbReference>
<dbReference type="PANTHER" id="PTHR30006">
    <property type="entry name" value="THIAMINE-BINDING PERIPLASMIC PROTEIN-RELATED"/>
    <property type="match status" value="1"/>
</dbReference>
<keyword evidence="1 2" id="KW-0732">Signal</keyword>
<dbReference type="InterPro" id="IPR006059">
    <property type="entry name" value="SBP"/>
</dbReference>